<accession>A0AAE3K8X6</accession>
<comment type="caution">
    <text evidence="2">The sequence shown here is derived from an EMBL/GenBank/DDBJ whole genome shotgun (WGS) entry which is preliminary data.</text>
</comment>
<dbReference type="RefSeq" id="WP_250585104.1">
    <property type="nucleotide sequence ID" value="NZ_JAKRVX010000005.1"/>
</dbReference>
<dbReference type="AlphaFoldDB" id="A0AAE3K8X6"/>
<feature type="compositionally biased region" description="Polar residues" evidence="1">
    <location>
        <begin position="31"/>
        <end position="42"/>
    </location>
</feature>
<evidence type="ECO:0000313" key="3">
    <source>
        <dbReference type="Proteomes" id="UP001203207"/>
    </source>
</evidence>
<evidence type="ECO:0000313" key="2">
    <source>
        <dbReference type="EMBL" id="MCL9817767.1"/>
    </source>
</evidence>
<dbReference type="Proteomes" id="UP001203207">
    <property type="component" value="Unassembled WGS sequence"/>
</dbReference>
<evidence type="ECO:0000256" key="1">
    <source>
        <dbReference type="SAM" id="MobiDB-lite"/>
    </source>
</evidence>
<proteinExistence type="predicted"/>
<reference evidence="2" key="1">
    <citation type="journal article" date="2022" name="Syst. Appl. Microbiol.">
        <title>Natronocalculus amylovorans gen. nov., sp. nov., and Natranaeroarchaeum aerophilus sp. nov., dominant culturable amylolytic natronoarchaea from hypersaline soda lakes in southwestern Siberia.</title>
        <authorList>
            <person name="Sorokin D.Y."/>
            <person name="Elcheninov A.G."/>
            <person name="Khizhniak T.V."/>
            <person name="Koenen M."/>
            <person name="Bale N.J."/>
            <person name="Damste J.S.S."/>
            <person name="Kublanov I.V."/>
        </authorList>
    </citation>
    <scope>NUCLEOTIDE SEQUENCE</scope>
    <source>
        <strain evidence="2">AArc-St2</strain>
    </source>
</reference>
<gene>
    <name evidence="2" type="ORF">AArcSt2_12515</name>
</gene>
<protein>
    <submittedName>
        <fullName evidence="2">Uncharacterized protein</fullName>
    </submittedName>
</protein>
<reference evidence="2" key="2">
    <citation type="submission" date="2022-02" db="EMBL/GenBank/DDBJ databases">
        <authorList>
            <person name="Elcheninov A.G."/>
            <person name="Sorokin D.Y."/>
            <person name="Kublanov I.V."/>
        </authorList>
    </citation>
    <scope>NUCLEOTIDE SEQUENCE</scope>
    <source>
        <strain evidence="2">AArc-St2</strain>
    </source>
</reference>
<feature type="region of interest" description="Disordered" evidence="1">
    <location>
        <begin position="73"/>
        <end position="94"/>
    </location>
</feature>
<organism evidence="2 3">
    <name type="scientific">Natronocalculus amylovorans</name>
    <dbReference type="NCBI Taxonomy" id="2917812"/>
    <lineage>
        <taxon>Archaea</taxon>
        <taxon>Methanobacteriati</taxon>
        <taxon>Methanobacteriota</taxon>
        <taxon>Stenosarchaea group</taxon>
        <taxon>Halobacteria</taxon>
        <taxon>Halobacteriales</taxon>
        <taxon>Haloferacaceae</taxon>
        <taxon>Natronocalculus</taxon>
    </lineage>
</organism>
<keyword evidence="3" id="KW-1185">Reference proteome</keyword>
<sequence length="94" mass="10076">MQTSWPVFLGEAIVAVSRTGSTELTRVCGPTEQTDGFQTTLPTAGDGGWTYGDRIAADVNTAYEEDSTTNMTELCDPIADGSESRNSITERGEH</sequence>
<name>A0AAE3K8X6_9EURY</name>
<dbReference type="EMBL" id="JAKRVX010000005">
    <property type="protein sequence ID" value="MCL9817767.1"/>
    <property type="molecule type" value="Genomic_DNA"/>
</dbReference>
<feature type="region of interest" description="Disordered" evidence="1">
    <location>
        <begin position="26"/>
        <end position="45"/>
    </location>
</feature>